<name>A0A655VNQ1_VIBCL</name>
<protein>
    <submittedName>
        <fullName evidence="2">Uncharacterized protein</fullName>
    </submittedName>
</protein>
<sequence>MHVKAQELENGTAPQTSPQTNSGYPQWADKTLRHRHLLSISAPIFPVFYDAQSADGLRDHKS</sequence>
<gene>
    <name evidence="2" type="ORF">ERS013200_00719</name>
</gene>
<evidence type="ECO:0000256" key="1">
    <source>
        <dbReference type="SAM" id="MobiDB-lite"/>
    </source>
</evidence>
<dbReference type="EMBL" id="CWQY01000003">
    <property type="protein sequence ID" value="CSC16053.1"/>
    <property type="molecule type" value="Genomic_DNA"/>
</dbReference>
<reference evidence="2 3" key="1">
    <citation type="submission" date="2015-07" db="EMBL/GenBank/DDBJ databases">
        <authorList>
            <consortium name="Pathogen Informatics"/>
        </authorList>
    </citation>
    <scope>NUCLEOTIDE SEQUENCE [LARGE SCALE GENOMIC DNA]</scope>
    <source>
        <strain evidence="2 3">A316</strain>
    </source>
</reference>
<evidence type="ECO:0000313" key="3">
    <source>
        <dbReference type="Proteomes" id="UP000041770"/>
    </source>
</evidence>
<feature type="compositionally biased region" description="Polar residues" evidence="1">
    <location>
        <begin position="12"/>
        <end position="24"/>
    </location>
</feature>
<organism evidence="2 3">
    <name type="scientific">Vibrio cholerae</name>
    <dbReference type="NCBI Taxonomy" id="666"/>
    <lineage>
        <taxon>Bacteria</taxon>
        <taxon>Pseudomonadati</taxon>
        <taxon>Pseudomonadota</taxon>
        <taxon>Gammaproteobacteria</taxon>
        <taxon>Vibrionales</taxon>
        <taxon>Vibrionaceae</taxon>
        <taxon>Vibrio</taxon>
    </lineage>
</organism>
<evidence type="ECO:0000313" key="2">
    <source>
        <dbReference type="EMBL" id="CSC16053.1"/>
    </source>
</evidence>
<proteinExistence type="predicted"/>
<dbReference type="AlphaFoldDB" id="A0A655VNQ1"/>
<accession>A0A655VNQ1</accession>
<feature type="region of interest" description="Disordered" evidence="1">
    <location>
        <begin position="1"/>
        <end position="28"/>
    </location>
</feature>
<dbReference type="Proteomes" id="UP000041770">
    <property type="component" value="Unassembled WGS sequence"/>
</dbReference>